<evidence type="ECO:0000256" key="1">
    <source>
        <dbReference type="SAM" id="MobiDB-lite"/>
    </source>
</evidence>
<feature type="region of interest" description="Disordered" evidence="1">
    <location>
        <begin position="112"/>
        <end position="134"/>
    </location>
</feature>
<dbReference type="AlphaFoldDB" id="A0A9D6UX83"/>
<dbReference type="EMBL" id="JACRDE010000040">
    <property type="protein sequence ID" value="MBI5248091.1"/>
    <property type="molecule type" value="Genomic_DNA"/>
</dbReference>
<sequence>MLIEIHMIQNHSPANLNRDDLGAPKTCLFGGVTRARLSSQTQKRSIRNPGNPDDIHNREPGLFAEAMKSFIGRRTKLFPWLVERELEKSGIPAAEHGRIVLKARQIALSKEKDEKKTAIAQKADPRPKTPQLIHLGPGHARYFVTKLEGLRDNAKEQYDYFLNPVVGFQEIVRGIVTESDLPEKEQEKIVKSSWTIAKCRMSRLLQASAGEESEPEPQTEDDQPGTEHARLIAERLTEFNVGDPARFRDLTKPANKEEKLQLNEDAPEKPKKMDEFMEAFKSVTHRNAVDIALFGRMTTSDAFDDVAAAMQVAHAISTHAVFNEVDYFTAVDDLGKAGGGAGHVDEAMFNSACFYKYFCLDWGQLVHNLAGPGPDKDGDEAAHSEWMSKIKPHAQKLAACTLGHFLRAAAFTSPTGKQNSFASHCEPCGILVEIKEAKIPTNYANAFADPVERIGKPDDDAADEKSIEGRSVACLADHVQAVRRAYDIDSTLLWYSPKLWRFPLKYWERSADGRKKTTAKFVTEYRYDVLGGNQGEKEGLVEAVIESLKVGLKWADVKDLGKDAPEEF</sequence>
<proteinExistence type="predicted"/>
<feature type="region of interest" description="Disordered" evidence="1">
    <location>
        <begin position="38"/>
        <end position="59"/>
    </location>
</feature>
<feature type="region of interest" description="Disordered" evidence="1">
    <location>
        <begin position="207"/>
        <end position="226"/>
    </location>
</feature>
<dbReference type="InterPro" id="IPR010148">
    <property type="entry name" value="CRISPR-assoc_prot_CT1975"/>
</dbReference>
<gene>
    <name evidence="2" type="ORF">HY912_01230</name>
</gene>
<name>A0A9D6UX83_9BACT</name>
<reference evidence="2" key="1">
    <citation type="submission" date="2020-07" db="EMBL/GenBank/DDBJ databases">
        <title>Huge and variable diversity of episymbiotic CPR bacteria and DPANN archaea in groundwater ecosystems.</title>
        <authorList>
            <person name="He C.Y."/>
            <person name="Keren R."/>
            <person name="Whittaker M."/>
            <person name="Farag I.F."/>
            <person name="Doudna J."/>
            <person name="Cate J.H.D."/>
            <person name="Banfield J.F."/>
        </authorList>
    </citation>
    <scope>NUCLEOTIDE SEQUENCE</scope>
    <source>
        <strain evidence="2">NC_groundwater_1664_Pr3_B-0.1um_52_9</strain>
    </source>
</reference>
<evidence type="ECO:0000313" key="2">
    <source>
        <dbReference type="EMBL" id="MBI5248091.1"/>
    </source>
</evidence>
<feature type="compositionally biased region" description="Basic and acidic residues" evidence="1">
    <location>
        <begin position="112"/>
        <end position="127"/>
    </location>
</feature>
<comment type="caution">
    <text evidence="2">The sequence shown here is derived from an EMBL/GenBank/DDBJ whole genome shotgun (WGS) entry which is preliminary data.</text>
</comment>
<accession>A0A9D6UX83</accession>
<organism evidence="2 3">
    <name type="scientific">Desulfomonile tiedjei</name>
    <dbReference type="NCBI Taxonomy" id="2358"/>
    <lineage>
        <taxon>Bacteria</taxon>
        <taxon>Pseudomonadati</taxon>
        <taxon>Thermodesulfobacteriota</taxon>
        <taxon>Desulfomonilia</taxon>
        <taxon>Desulfomonilales</taxon>
        <taxon>Desulfomonilaceae</taxon>
        <taxon>Desulfomonile</taxon>
    </lineage>
</organism>
<dbReference type="Pfam" id="PF09344">
    <property type="entry name" value="Cas_CT1975"/>
    <property type="match status" value="2"/>
</dbReference>
<evidence type="ECO:0000313" key="3">
    <source>
        <dbReference type="Proteomes" id="UP000807825"/>
    </source>
</evidence>
<dbReference type="Proteomes" id="UP000807825">
    <property type="component" value="Unassembled WGS sequence"/>
</dbReference>
<feature type="compositionally biased region" description="Acidic residues" evidence="1">
    <location>
        <begin position="211"/>
        <end position="224"/>
    </location>
</feature>
<protein>
    <submittedName>
        <fullName evidence="2">Type I-E CRISPR-associated protein Cas7/Cse4/CasC</fullName>
    </submittedName>
</protein>